<reference evidence="2 3" key="1">
    <citation type="submission" date="2016-01" db="EMBL/GenBank/DDBJ databases">
        <title>The new phylogeny of the genus Mycobacterium.</title>
        <authorList>
            <person name="Tarcisio F."/>
            <person name="Conor M."/>
            <person name="Antonella G."/>
            <person name="Elisabetta G."/>
            <person name="Giulia F.S."/>
            <person name="Sara T."/>
            <person name="Anna F."/>
            <person name="Clotilde B."/>
            <person name="Roberto B."/>
            <person name="Veronica D.S."/>
            <person name="Fabio R."/>
            <person name="Monica P."/>
            <person name="Olivier J."/>
            <person name="Enrico T."/>
            <person name="Nicola S."/>
        </authorList>
    </citation>
    <scope>NUCLEOTIDE SEQUENCE [LARGE SCALE GENOMIC DNA]</scope>
    <source>
        <strain evidence="2 3">DSM 45176</strain>
    </source>
</reference>
<dbReference type="EMBL" id="LQPQ01000009">
    <property type="protein sequence ID" value="ORW87214.1"/>
    <property type="molecule type" value="Genomic_DNA"/>
</dbReference>
<dbReference type="AlphaFoldDB" id="A0A1X2DGW5"/>
<gene>
    <name evidence="2" type="ORF">AWC22_09655</name>
</gene>
<dbReference type="OrthoDB" id="4731956at2"/>
<comment type="caution">
    <text evidence="2">The sequence shown here is derived from an EMBL/GenBank/DDBJ whole genome shotgun (WGS) entry which is preliminary data.</text>
</comment>
<sequence length="136" mass="14139">MRTHHRHHTAVAVAGLAADAAIAITLIPPAGAQPDNGSISGMPPLPPITYYGAIAYAPNGAMGKAWRHRNPAYAESAALNRCGVSSCKVLSSFTRCGAVAHDGSTYYGGVGSTRRMAENDAMTRLGGGWIVTWACN</sequence>
<dbReference type="InterPro" id="IPR025240">
    <property type="entry name" value="DUF4189"/>
</dbReference>
<proteinExistence type="predicted"/>
<keyword evidence="3" id="KW-1185">Reference proteome</keyword>
<evidence type="ECO:0000313" key="3">
    <source>
        <dbReference type="Proteomes" id="UP000193087"/>
    </source>
</evidence>
<dbReference type="GeneID" id="93494142"/>
<dbReference type="STRING" id="486698.AWC22_09655"/>
<accession>A0A1X2DGW5</accession>
<evidence type="ECO:0000259" key="1">
    <source>
        <dbReference type="Pfam" id="PF13827"/>
    </source>
</evidence>
<organism evidence="2 3">
    <name type="scientific">Mycobacterium riyadhense</name>
    <dbReference type="NCBI Taxonomy" id="486698"/>
    <lineage>
        <taxon>Bacteria</taxon>
        <taxon>Bacillati</taxon>
        <taxon>Actinomycetota</taxon>
        <taxon>Actinomycetes</taxon>
        <taxon>Mycobacteriales</taxon>
        <taxon>Mycobacteriaceae</taxon>
        <taxon>Mycobacterium</taxon>
    </lineage>
</organism>
<dbReference type="Pfam" id="PF13827">
    <property type="entry name" value="DUF4189"/>
    <property type="match status" value="1"/>
</dbReference>
<name>A0A1X2DGW5_9MYCO</name>
<protein>
    <recommendedName>
        <fullName evidence="1">DUF4189 domain-containing protein</fullName>
    </recommendedName>
</protein>
<feature type="domain" description="DUF4189" evidence="1">
    <location>
        <begin position="51"/>
        <end position="126"/>
    </location>
</feature>
<dbReference type="RefSeq" id="WP_085248791.1">
    <property type="nucleotide sequence ID" value="NZ_CAJMWI010000001.1"/>
</dbReference>
<evidence type="ECO:0000313" key="2">
    <source>
        <dbReference type="EMBL" id="ORW87214.1"/>
    </source>
</evidence>
<dbReference type="Proteomes" id="UP000193087">
    <property type="component" value="Unassembled WGS sequence"/>
</dbReference>